<accession>G7QDZ8</accession>
<dbReference type="AlphaFoldDB" id="G7QDZ8"/>
<dbReference type="Gene3D" id="3.40.30.10">
    <property type="entry name" value="Glutaredoxin"/>
    <property type="match status" value="1"/>
</dbReference>
<dbReference type="Proteomes" id="UP000004662">
    <property type="component" value="Chromosome"/>
</dbReference>
<protein>
    <submittedName>
        <fullName evidence="4">Redox-active disulfide protein 2</fullName>
    </submittedName>
</protein>
<proteinExistence type="predicted"/>
<dbReference type="eggNOG" id="COG0526">
    <property type="taxonomic scope" value="Bacteria"/>
</dbReference>
<dbReference type="InterPro" id="IPR012336">
    <property type="entry name" value="Thioredoxin-like_fold"/>
</dbReference>
<keyword evidence="2" id="KW-0676">Redox-active center</keyword>
<evidence type="ECO:0000313" key="5">
    <source>
        <dbReference type="Proteomes" id="UP000004662"/>
    </source>
</evidence>
<keyword evidence="2" id="KW-1015">Disulfide bond</keyword>
<dbReference type="PANTHER" id="PTHR36450">
    <property type="entry name" value="THIOREDOXIN"/>
    <property type="match status" value="1"/>
</dbReference>
<dbReference type="InterPro" id="IPR036249">
    <property type="entry name" value="Thioredoxin-like_sf"/>
</dbReference>
<dbReference type="STRING" id="694327.DFW101_0637"/>
<dbReference type="HOGENOM" id="CLU_090389_18_2_7"/>
<dbReference type="InterPro" id="IPR005243">
    <property type="entry name" value="THIRX-like_proc"/>
</dbReference>
<evidence type="ECO:0000259" key="3">
    <source>
        <dbReference type="Pfam" id="PF13192"/>
    </source>
</evidence>
<feature type="active site" description="Nucleophile" evidence="1">
    <location>
        <position position="14"/>
    </location>
</feature>
<evidence type="ECO:0000256" key="1">
    <source>
        <dbReference type="PIRSR" id="PIRSR037031-50"/>
    </source>
</evidence>
<feature type="domain" description="Thioredoxin-like fold" evidence="3">
    <location>
        <begin position="2"/>
        <end position="76"/>
    </location>
</feature>
<feature type="active site" description="Nucleophile" evidence="1">
    <location>
        <position position="11"/>
    </location>
</feature>
<dbReference type="EMBL" id="CM001368">
    <property type="protein sequence ID" value="EHJ46654.1"/>
    <property type="molecule type" value="Genomic_DNA"/>
</dbReference>
<keyword evidence="5" id="KW-1185">Reference proteome</keyword>
<reference evidence="5" key="1">
    <citation type="journal article" date="2015" name="Genome Announc.">
        <title>High-Quality Draft Genome Sequence of Desulfovibrio carbinoliphilus FW-101-2B, an Organic Acid-Oxidizing Sulfate-Reducing Bacterium Isolated from Uranium(VI)-Contaminated Groundwater.</title>
        <authorList>
            <person name="Ramsay B.D."/>
            <person name="Hwang C."/>
            <person name="Woo H.L."/>
            <person name="Carroll S.L."/>
            <person name="Lucas S."/>
            <person name="Han J."/>
            <person name="Lapidus A.L."/>
            <person name="Cheng J.F."/>
            <person name="Goodwin L.A."/>
            <person name="Pitluck S."/>
            <person name="Peters L."/>
            <person name="Chertkov O."/>
            <person name="Held B."/>
            <person name="Detter J.C."/>
            <person name="Han C.S."/>
            <person name="Tapia R."/>
            <person name="Land M.L."/>
            <person name="Hauser L.J."/>
            <person name="Kyrpides N.C."/>
            <person name="Ivanova N.N."/>
            <person name="Mikhailova N."/>
            <person name="Pagani I."/>
            <person name="Woyke T."/>
            <person name="Arkin A.P."/>
            <person name="Dehal P."/>
            <person name="Chivian D."/>
            <person name="Criddle C.S."/>
            <person name="Wu W."/>
            <person name="Chakraborty R."/>
            <person name="Hazen T.C."/>
            <person name="Fields M.W."/>
        </authorList>
    </citation>
    <scope>NUCLEOTIDE SEQUENCE [LARGE SCALE GENOMIC DNA]</scope>
    <source>
        <strain evidence="5">FW-101-2B</strain>
    </source>
</reference>
<dbReference type="PIRSF" id="PIRSF037031">
    <property type="entry name" value="Redox_disulphide_2"/>
    <property type="match status" value="1"/>
</dbReference>
<gene>
    <name evidence="4" type="ORF">DFW101_0637</name>
</gene>
<organism evidence="4 5">
    <name type="scientific">Solidesulfovibrio carbinoliphilus subsp. oakridgensis</name>
    <dbReference type="NCBI Taxonomy" id="694327"/>
    <lineage>
        <taxon>Bacteria</taxon>
        <taxon>Pseudomonadati</taxon>
        <taxon>Thermodesulfobacteriota</taxon>
        <taxon>Desulfovibrionia</taxon>
        <taxon>Desulfovibrionales</taxon>
        <taxon>Desulfovibrionaceae</taxon>
        <taxon>Solidesulfovibrio</taxon>
    </lineage>
</organism>
<sequence>MMLIQVLGTGCAKCNELEKLVKAVVAETGSDATVEKVTDLKQIAMMGVFTTPALVIDGVIKAAGGLPAEKDIRAWIA</sequence>
<dbReference type="SUPFAM" id="SSF52833">
    <property type="entry name" value="Thioredoxin-like"/>
    <property type="match status" value="1"/>
</dbReference>
<name>G7QDZ8_9BACT</name>
<dbReference type="Pfam" id="PF13192">
    <property type="entry name" value="Thioredoxin_3"/>
    <property type="match status" value="1"/>
</dbReference>
<dbReference type="PANTHER" id="PTHR36450:SF1">
    <property type="entry name" value="THIOREDOXIN"/>
    <property type="match status" value="1"/>
</dbReference>
<dbReference type="NCBIfam" id="TIGR00412">
    <property type="entry name" value="redox_disulf_2"/>
    <property type="match status" value="1"/>
</dbReference>
<feature type="disulfide bond" description="Redox-active" evidence="2">
    <location>
        <begin position="11"/>
        <end position="14"/>
    </location>
</feature>
<evidence type="ECO:0000256" key="2">
    <source>
        <dbReference type="PIRSR" id="PIRSR037031-51"/>
    </source>
</evidence>
<evidence type="ECO:0000313" key="4">
    <source>
        <dbReference type="EMBL" id="EHJ46654.1"/>
    </source>
</evidence>